<dbReference type="GO" id="GO:0045892">
    <property type="term" value="P:negative regulation of DNA-templated transcription"/>
    <property type="evidence" value="ECO:0007669"/>
    <property type="project" value="TreeGrafter"/>
</dbReference>
<dbReference type="InterPro" id="IPR036390">
    <property type="entry name" value="WH_DNA-bd_sf"/>
</dbReference>
<dbReference type="PANTHER" id="PTHR30136:SF24">
    <property type="entry name" value="HTH-TYPE TRANSCRIPTIONAL REPRESSOR ALLR"/>
    <property type="match status" value="1"/>
</dbReference>
<evidence type="ECO:0000256" key="1">
    <source>
        <dbReference type="ARBA" id="ARBA00023015"/>
    </source>
</evidence>
<keyword evidence="3" id="KW-0804">Transcription</keyword>
<dbReference type="AlphaFoldDB" id="A0A1M6JXB9"/>
<sequence length="254" mass="28669">MGKTRVIQSLDKAINILELFKLSSRELSVKEISDELQISKSTAFGLINTLSERGFLHQNPDNQKYSLGLGLLELGELVKKNNIIYEKARPHLEKIVDELNVTMHLAIIEKFEVAYIDTLEGKGSIFISSRIGTRNPVYCTGVGKCMLAFMKKDKRDNILNNMGEMEKYTENTIVDMDEFLKELNSIAKAGYSVDNEEFVTGIFCYAVPILNKYNEAIAAISILRAMPIVKDLERNELIDMMKKVAGEISKDLGY</sequence>
<feature type="domain" description="HTH iclR-type" evidence="6">
    <location>
        <begin position="7"/>
        <end position="69"/>
    </location>
</feature>
<keyword evidence="1" id="KW-0805">Transcription regulation</keyword>
<evidence type="ECO:0000313" key="8">
    <source>
        <dbReference type="EMBL" id="SHJ51320.1"/>
    </source>
</evidence>
<keyword evidence="2" id="KW-0238">DNA-binding</keyword>
<dbReference type="GO" id="GO:0003677">
    <property type="term" value="F:DNA binding"/>
    <property type="evidence" value="ECO:0007669"/>
    <property type="project" value="UniProtKB-KW"/>
</dbReference>
<evidence type="ECO:0000256" key="5">
    <source>
        <dbReference type="ARBA" id="ARBA00070406"/>
    </source>
</evidence>
<dbReference type="PANTHER" id="PTHR30136">
    <property type="entry name" value="HELIX-TURN-HELIX TRANSCRIPTIONAL REGULATOR, ICLR FAMILY"/>
    <property type="match status" value="1"/>
</dbReference>
<feature type="domain" description="IclR-ED" evidence="7">
    <location>
        <begin position="70"/>
        <end position="254"/>
    </location>
</feature>
<dbReference type="Proteomes" id="UP000184052">
    <property type="component" value="Unassembled WGS sequence"/>
</dbReference>
<dbReference type="SUPFAM" id="SSF46785">
    <property type="entry name" value="Winged helix' DNA-binding domain"/>
    <property type="match status" value="1"/>
</dbReference>
<name>A0A1M6JXB9_9FIRM</name>
<dbReference type="STRING" id="1121476.SAMN02745751_02744"/>
<dbReference type="FunFam" id="1.10.10.10:FF:000056">
    <property type="entry name" value="IclR family transcriptional regulator"/>
    <property type="match status" value="1"/>
</dbReference>
<dbReference type="InterPro" id="IPR005471">
    <property type="entry name" value="Tscrpt_reg_IclR_N"/>
</dbReference>
<dbReference type="PROSITE" id="PS51078">
    <property type="entry name" value="ICLR_ED"/>
    <property type="match status" value="1"/>
</dbReference>
<reference evidence="8 9" key="1">
    <citation type="submission" date="2016-11" db="EMBL/GenBank/DDBJ databases">
        <authorList>
            <person name="Jaros S."/>
            <person name="Januszkiewicz K."/>
            <person name="Wedrychowicz H."/>
        </authorList>
    </citation>
    <scope>NUCLEOTIDE SEQUENCE [LARGE SCALE GENOMIC DNA]</scope>
    <source>
        <strain evidence="8 9">DSM 17477</strain>
    </source>
</reference>
<proteinExistence type="predicted"/>
<evidence type="ECO:0000256" key="4">
    <source>
        <dbReference type="ARBA" id="ARBA00058938"/>
    </source>
</evidence>
<evidence type="ECO:0000259" key="6">
    <source>
        <dbReference type="PROSITE" id="PS51077"/>
    </source>
</evidence>
<evidence type="ECO:0000313" key="9">
    <source>
        <dbReference type="Proteomes" id="UP000184052"/>
    </source>
</evidence>
<evidence type="ECO:0000256" key="2">
    <source>
        <dbReference type="ARBA" id="ARBA00023125"/>
    </source>
</evidence>
<accession>A0A1M6JXB9</accession>
<organism evidence="8 9">
    <name type="scientific">Dethiosulfatibacter aminovorans DSM 17477</name>
    <dbReference type="NCBI Taxonomy" id="1121476"/>
    <lineage>
        <taxon>Bacteria</taxon>
        <taxon>Bacillati</taxon>
        <taxon>Bacillota</taxon>
        <taxon>Tissierellia</taxon>
        <taxon>Dethiosulfatibacter</taxon>
    </lineage>
</organism>
<comment type="function">
    <text evidence="4">May be an activator protein for the gylABX operon.</text>
</comment>
<dbReference type="Pfam" id="PF09339">
    <property type="entry name" value="HTH_IclR"/>
    <property type="match status" value="1"/>
</dbReference>
<protein>
    <recommendedName>
        <fullName evidence="5">Glycerol operon regulatory protein</fullName>
    </recommendedName>
</protein>
<evidence type="ECO:0000256" key="3">
    <source>
        <dbReference type="ARBA" id="ARBA00023163"/>
    </source>
</evidence>
<dbReference type="InterPro" id="IPR036388">
    <property type="entry name" value="WH-like_DNA-bd_sf"/>
</dbReference>
<dbReference type="SMART" id="SM00346">
    <property type="entry name" value="HTH_ICLR"/>
    <property type="match status" value="1"/>
</dbReference>
<gene>
    <name evidence="8" type="ORF">SAMN02745751_02744</name>
</gene>
<dbReference type="Pfam" id="PF01614">
    <property type="entry name" value="IclR_C"/>
    <property type="match status" value="1"/>
</dbReference>
<dbReference type="Gene3D" id="1.10.10.10">
    <property type="entry name" value="Winged helix-like DNA-binding domain superfamily/Winged helix DNA-binding domain"/>
    <property type="match status" value="1"/>
</dbReference>
<dbReference type="InterPro" id="IPR029016">
    <property type="entry name" value="GAF-like_dom_sf"/>
</dbReference>
<dbReference type="Gene3D" id="3.30.450.40">
    <property type="match status" value="1"/>
</dbReference>
<dbReference type="SUPFAM" id="SSF55781">
    <property type="entry name" value="GAF domain-like"/>
    <property type="match status" value="1"/>
</dbReference>
<dbReference type="PROSITE" id="PS51077">
    <property type="entry name" value="HTH_ICLR"/>
    <property type="match status" value="1"/>
</dbReference>
<evidence type="ECO:0000259" key="7">
    <source>
        <dbReference type="PROSITE" id="PS51078"/>
    </source>
</evidence>
<dbReference type="EMBL" id="FQZL01000023">
    <property type="protein sequence ID" value="SHJ51320.1"/>
    <property type="molecule type" value="Genomic_DNA"/>
</dbReference>
<dbReference type="GO" id="GO:0003700">
    <property type="term" value="F:DNA-binding transcription factor activity"/>
    <property type="evidence" value="ECO:0007669"/>
    <property type="project" value="TreeGrafter"/>
</dbReference>
<dbReference type="InterPro" id="IPR014757">
    <property type="entry name" value="Tscrpt_reg_IclR_C"/>
</dbReference>
<dbReference type="InterPro" id="IPR050707">
    <property type="entry name" value="HTH_MetabolicPath_Reg"/>
</dbReference>
<dbReference type="RefSeq" id="WP_073050136.1">
    <property type="nucleotide sequence ID" value="NZ_FQZL01000023.1"/>
</dbReference>
<keyword evidence="9" id="KW-1185">Reference proteome</keyword>